<evidence type="ECO:0000256" key="3">
    <source>
        <dbReference type="ARBA" id="ARBA00017551"/>
    </source>
</evidence>
<name>A0A2A4K2H8_HELVI</name>
<feature type="compositionally biased region" description="Low complexity" evidence="5">
    <location>
        <begin position="299"/>
        <end position="312"/>
    </location>
</feature>
<protein>
    <recommendedName>
        <fullName evidence="3">Pre-rRNA-processing protein TSR2 homolog</fullName>
    </recommendedName>
</protein>
<proteinExistence type="inferred from homology"/>
<dbReference type="GO" id="GO:0006364">
    <property type="term" value="P:rRNA processing"/>
    <property type="evidence" value="ECO:0007669"/>
    <property type="project" value="UniProtKB-KW"/>
</dbReference>
<dbReference type="EMBL" id="NWSH01000200">
    <property type="protein sequence ID" value="PCG78465.1"/>
    <property type="molecule type" value="Genomic_DNA"/>
</dbReference>
<dbReference type="PANTHER" id="PTHR21250">
    <property type="entry name" value="PRE-RRNA-PROCESSING PROTEIN TSR2 HOMOLOG"/>
    <property type="match status" value="1"/>
</dbReference>
<evidence type="ECO:0000313" key="6">
    <source>
        <dbReference type="EMBL" id="PCG78465.1"/>
    </source>
</evidence>
<dbReference type="InterPro" id="IPR019398">
    <property type="entry name" value="Pre-rRNA_process_TSR2"/>
</dbReference>
<comment type="similarity">
    <text evidence="2">Belongs to the TSR2 family.</text>
</comment>
<evidence type="ECO:0000256" key="1">
    <source>
        <dbReference type="ARBA" id="ARBA00002210"/>
    </source>
</evidence>
<dbReference type="Pfam" id="PF10273">
    <property type="entry name" value="WGG"/>
    <property type="match status" value="2"/>
</dbReference>
<feature type="compositionally biased region" description="Acidic residues" evidence="5">
    <location>
        <begin position="132"/>
        <end position="146"/>
    </location>
</feature>
<feature type="compositionally biased region" description="Acidic residues" evidence="5">
    <location>
        <begin position="278"/>
        <end position="292"/>
    </location>
</feature>
<sequence length="334" mass="37101">MLYDEFKPIVDLVLNNWTALQLAVEHGMGAPGGEKTAQLMSVYIARYCVENVVDRDELTEVIEDLMDEEFETVCHDDSPKEIAVLLLQFLNLLKEGRHDECRARLDAMPKCQIWLSQPIHESVPPQCHGNPDDDSTSSSGDDEGDESPYLNGTSNPPATSSNTSNAGPEPMDEDVDPGWTVTAQLMSVYIARYCVENVVDRDELTEVIEDLMDEEFETVCHDDSPKEIAVLLLQFLNLLKEGRHDECRARLDAMPKCQIWLSQPIHESVPPQCHGNPDDDSTSSSGDDEGDESPYLNGTSNPPATSSNTSNAGPEPMDEDVDPGWTVVRSRRKH</sequence>
<feature type="region of interest" description="Disordered" evidence="5">
    <location>
        <begin position="268"/>
        <end position="334"/>
    </location>
</feature>
<dbReference type="AlphaFoldDB" id="A0A2A4K2H8"/>
<keyword evidence="4" id="KW-0698">rRNA processing</keyword>
<feature type="region of interest" description="Disordered" evidence="5">
    <location>
        <begin position="122"/>
        <end position="177"/>
    </location>
</feature>
<evidence type="ECO:0000256" key="2">
    <source>
        <dbReference type="ARBA" id="ARBA00006524"/>
    </source>
</evidence>
<comment type="caution">
    <text evidence="6">The sequence shown here is derived from an EMBL/GenBank/DDBJ whole genome shotgun (WGS) entry which is preliminary data.</text>
</comment>
<comment type="function">
    <text evidence="1">May be involved in 20S pre-rRNA processing.</text>
</comment>
<reference evidence="6" key="1">
    <citation type="submission" date="2017-09" db="EMBL/GenBank/DDBJ databases">
        <title>Contemporary evolution of a Lepidopteran species, Heliothis virescens, in response to modern agricultural practices.</title>
        <authorList>
            <person name="Fritz M.L."/>
            <person name="Deyonke A.M."/>
            <person name="Papanicolaou A."/>
            <person name="Micinski S."/>
            <person name="Westbrook J."/>
            <person name="Gould F."/>
        </authorList>
    </citation>
    <scope>NUCLEOTIDE SEQUENCE [LARGE SCALE GENOMIC DNA]</scope>
    <source>
        <strain evidence="6">HvINT-</strain>
        <tissue evidence="6">Whole body</tissue>
    </source>
</reference>
<organism evidence="6">
    <name type="scientific">Heliothis virescens</name>
    <name type="common">Tobacco budworm moth</name>
    <dbReference type="NCBI Taxonomy" id="7102"/>
    <lineage>
        <taxon>Eukaryota</taxon>
        <taxon>Metazoa</taxon>
        <taxon>Ecdysozoa</taxon>
        <taxon>Arthropoda</taxon>
        <taxon>Hexapoda</taxon>
        <taxon>Insecta</taxon>
        <taxon>Pterygota</taxon>
        <taxon>Neoptera</taxon>
        <taxon>Endopterygota</taxon>
        <taxon>Lepidoptera</taxon>
        <taxon>Glossata</taxon>
        <taxon>Ditrysia</taxon>
        <taxon>Noctuoidea</taxon>
        <taxon>Noctuidae</taxon>
        <taxon>Heliothinae</taxon>
        <taxon>Heliothis</taxon>
    </lineage>
</organism>
<dbReference type="STRING" id="7102.A0A2A4K2H8"/>
<accession>A0A2A4K2H8</accession>
<feature type="compositionally biased region" description="Low complexity" evidence="5">
    <location>
        <begin position="153"/>
        <end position="166"/>
    </location>
</feature>
<evidence type="ECO:0000256" key="5">
    <source>
        <dbReference type="SAM" id="MobiDB-lite"/>
    </source>
</evidence>
<evidence type="ECO:0000256" key="4">
    <source>
        <dbReference type="ARBA" id="ARBA00022552"/>
    </source>
</evidence>
<gene>
    <name evidence="6" type="ORF">B5V51_4027</name>
</gene>